<protein>
    <recommendedName>
        <fullName evidence="3">DUF4393 domain-containing protein</fullName>
    </recommendedName>
</protein>
<organism evidence="1 2">
    <name type="scientific">Kribbella amoyensis</name>
    <dbReference type="NCBI Taxonomy" id="996641"/>
    <lineage>
        <taxon>Bacteria</taxon>
        <taxon>Bacillati</taxon>
        <taxon>Actinomycetota</taxon>
        <taxon>Actinomycetes</taxon>
        <taxon>Propionibacteriales</taxon>
        <taxon>Kribbellaceae</taxon>
        <taxon>Kribbella</taxon>
    </lineage>
</organism>
<dbReference type="AlphaFoldDB" id="A0A561C0C7"/>
<dbReference type="OrthoDB" id="4336304at2"/>
<evidence type="ECO:0008006" key="3">
    <source>
        <dbReference type="Google" id="ProtNLM"/>
    </source>
</evidence>
<accession>A0A561C0C7</accession>
<name>A0A561C0C7_9ACTN</name>
<sequence>MSDRGESSKIGSEVLGAAAAAAAGAVLGGPIGGVVGAGAAPATAALIRKVWGELIGFRETNVEHLLTRTAALDGIEPEEILAAAQADPKVWQLLQASLLAASEALDREKIEGLARCLANGIDDAARVDAEALIVRSLADLDPVHVRVLAALDRRPMRALHIHRFVAGDDSRQAQPDLSRAVLPVLERNGLVVQSEGALTPDEEETEYYRERSTRAYFPPAPTAAELIEFSCSEFGRECLRRLGHSS</sequence>
<comment type="caution">
    <text evidence="1">The sequence shown here is derived from an EMBL/GenBank/DDBJ whole genome shotgun (WGS) entry which is preliminary data.</text>
</comment>
<evidence type="ECO:0000313" key="1">
    <source>
        <dbReference type="EMBL" id="TWD84574.1"/>
    </source>
</evidence>
<gene>
    <name evidence="1" type="ORF">FB561_5767</name>
</gene>
<dbReference type="Proteomes" id="UP000318380">
    <property type="component" value="Unassembled WGS sequence"/>
</dbReference>
<dbReference type="RefSeq" id="WP_145812037.1">
    <property type="nucleotide sequence ID" value="NZ_VIVK01000001.1"/>
</dbReference>
<evidence type="ECO:0000313" key="2">
    <source>
        <dbReference type="Proteomes" id="UP000318380"/>
    </source>
</evidence>
<dbReference type="EMBL" id="VIVK01000001">
    <property type="protein sequence ID" value="TWD84574.1"/>
    <property type="molecule type" value="Genomic_DNA"/>
</dbReference>
<reference evidence="1 2" key="1">
    <citation type="submission" date="2019-06" db="EMBL/GenBank/DDBJ databases">
        <title>Sequencing the genomes of 1000 actinobacteria strains.</title>
        <authorList>
            <person name="Klenk H.-P."/>
        </authorList>
    </citation>
    <scope>NUCLEOTIDE SEQUENCE [LARGE SCALE GENOMIC DNA]</scope>
    <source>
        <strain evidence="1 2">DSM 24683</strain>
    </source>
</reference>
<keyword evidence="2" id="KW-1185">Reference proteome</keyword>
<proteinExistence type="predicted"/>